<protein>
    <recommendedName>
        <fullName evidence="5">Sortase</fullName>
    </recommendedName>
</protein>
<evidence type="ECO:0000256" key="2">
    <source>
        <dbReference type="SAM" id="Phobius"/>
    </source>
</evidence>
<dbReference type="EMBL" id="MEVA01000001">
    <property type="protein sequence ID" value="OGC47900.1"/>
    <property type="molecule type" value="Genomic_DNA"/>
</dbReference>
<gene>
    <name evidence="3" type="ORF">A2886_01425</name>
</gene>
<keyword evidence="2" id="KW-1133">Transmembrane helix</keyword>
<comment type="caution">
    <text evidence="3">The sequence shown here is derived from an EMBL/GenBank/DDBJ whole genome shotgun (WGS) entry which is preliminary data.</text>
</comment>
<dbReference type="Pfam" id="PF04203">
    <property type="entry name" value="Sortase"/>
    <property type="match status" value="1"/>
</dbReference>
<dbReference type="NCBIfam" id="TIGR01076">
    <property type="entry name" value="sortase_fam"/>
    <property type="match status" value="1"/>
</dbReference>
<keyword evidence="2" id="KW-0472">Membrane</keyword>
<reference evidence="3 4" key="1">
    <citation type="journal article" date="2016" name="Nat. Commun.">
        <title>Thousands of microbial genomes shed light on interconnected biogeochemical processes in an aquifer system.</title>
        <authorList>
            <person name="Anantharaman K."/>
            <person name="Brown C.T."/>
            <person name="Hug L.A."/>
            <person name="Sharon I."/>
            <person name="Castelle C.J."/>
            <person name="Probst A.J."/>
            <person name="Thomas B.C."/>
            <person name="Singh A."/>
            <person name="Wilkins M.J."/>
            <person name="Karaoz U."/>
            <person name="Brodie E.L."/>
            <person name="Williams K.H."/>
            <person name="Hubbard S.S."/>
            <person name="Banfield J.F."/>
        </authorList>
    </citation>
    <scope>NUCLEOTIDE SEQUENCE [LARGE SCALE GENOMIC DNA]</scope>
</reference>
<dbReference type="SUPFAM" id="SSF63817">
    <property type="entry name" value="Sortase"/>
    <property type="match status" value="1"/>
</dbReference>
<evidence type="ECO:0008006" key="5">
    <source>
        <dbReference type="Google" id="ProtNLM"/>
    </source>
</evidence>
<keyword evidence="2" id="KW-0812">Transmembrane</keyword>
<evidence type="ECO:0000313" key="4">
    <source>
        <dbReference type="Proteomes" id="UP000176608"/>
    </source>
</evidence>
<evidence type="ECO:0000256" key="1">
    <source>
        <dbReference type="ARBA" id="ARBA00022801"/>
    </source>
</evidence>
<organism evidence="3 4">
    <name type="scientific">candidate division WWE3 bacterium RIFCSPHIGHO2_01_FULL_42_13</name>
    <dbReference type="NCBI Taxonomy" id="1802617"/>
    <lineage>
        <taxon>Bacteria</taxon>
        <taxon>Katanobacteria</taxon>
    </lineage>
</organism>
<dbReference type="InterPro" id="IPR005754">
    <property type="entry name" value="Sortase"/>
</dbReference>
<dbReference type="Proteomes" id="UP000176608">
    <property type="component" value="Unassembled WGS sequence"/>
</dbReference>
<proteinExistence type="predicted"/>
<name>A0A1F4USX3_UNCKA</name>
<dbReference type="InterPro" id="IPR023365">
    <property type="entry name" value="Sortase_dom-sf"/>
</dbReference>
<dbReference type="CDD" id="cd00004">
    <property type="entry name" value="Sortase"/>
    <property type="match status" value="1"/>
</dbReference>
<keyword evidence="1" id="KW-0378">Hydrolase</keyword>
<dbReference type="AlphaFoldDB" id="A0A1F4USX3"/>
<sequence>MSFFQPRKYIKDESFDPIYRPVSKKFAMRVFAYPVVFTALGVFFLMTQVFLPLIVFTTQDTISRPVQSTVLGLASGFREFEFSELQNTQGTTLEANVPEFYYITIPKLRIEHARVDSSPSDLNPDDALGHYIGSAQPGQNGDTFIYGHSVLPSFYNPKNYKTIFSTLHQLEIGDEFTIEYNNKTYTYKVEQKKTLKPNEVDPLGGYKPKYLNESTVTLMTCSPPGTKIKRLLVNAVLVD</sequence>
<feature type="transmembrane region" description="Helical" evidence="2">
    <location>
        <begin position="30"/>
        <end position="56"/>
    </location>
</feature>
<accession>A0A1F4USX3</accession>
<dbReference type="GO" id="GO:0016787">
    <property type="term" value="F:hydrolase activity"/>
    <property type="evidence" value="ECO:0007669"/>
    <property type="project" value="UniProtKB-KW"/>
</dbReference>
<dbReference type="STRING" id="1802617.A2886_01425"/>
<evidence type="ECO:0000313" key="3">
    <source>
        <dbReference type="EMBL" id="OGC47900.1"/>
    </source>
</evidence>
<dbReference type="Gene3D" id="2.40.260.10">
    <property type="entry name" value="Sortase"/>
    <property type="match status" value="1"/>
</dbReference>